<organism evidence="4 5">
    <name type="scientific">Hanseniaspora valbyensis NRRL Y-1626</name>
    <dbReference type="NCBI Taxonomy" id="766949"/>
    <lineage>
        <taxon>Eukaryota</taxon>
        <taxon>Fungi</taxon>
        <taxon>Dikarya</taxon>
        <taxon>Ascomycota</taxon>
        <taxon>Saccharomycotina</taxon>
        <taxon>Saccharomycetes</taxon>
        <taxon>Saccharomycodales</taxon>
        <taxon>Saccharomycodaceae</taxon>
        <taxon>Hanseniaspora</taxon>
    </lineage>
</organism>
<proteinExistence type="inferred from homology"/>
<gene>
    <name evidence="4" type="ORF">HANVADRAFT_47489</name>
</gene>
<dbReference type="GO" id="GO:0051082">
    <property type="term" value="F:unfolded protein binding"/>
    <property type="evidence" value="ECO:0007669"/>
    <property type="project" value="InterPro"/>
</dbReference>
<dbReference type="GO" id="GO:0006457">
    <property type="term" value="P:protein folding"/>
    <property type="evidence" value="ECO:0007669"/>
    <property type="project" value="InterPro"/>
</dbReference>
<evidence type="ECO:0000313" key="5">
    <source>
        <dbReference type="Proteomes" id="UP000092321"/>
    </source>
</evidence>
<dbReference type="PANTHER" id="PTHR13303">
    <property type="entry name" value="PREFOLDIN SUBUNIT 2"/>
    <property type="match status" value="1"/>
</dbReference>
<name>A0A1B7THZ3_9ASCO</name>
<keyword evidence="5" id="KW-1185">Reference proteome</keyword>
<sequence length="113" mass="13013">MSTQHIEAKYQAVQQLQKRLQTFKNEHEETGLVLKQIEDIKKTKKNDSGFDKRTCYRSVGGSLVETNVGEVIPHLTEKLSKLGSVIMELQQDYNDLTEEIRQDAIEYQKNTGK</sequence>
<dbReference type="EMBL" id="LXPE01000004">
    <property type="protein sequence ID" value="OBA28361.1"/>
    <property type="molecule type" value="Genomic_DNA"/>
</dbReference>
<keyword evidence="3" id="KW-0175">Coiled coil</keyword>
<dbReference type="InterPro" id="IPR027235">
    <property type="entry name" value="PFD2"/>
</dbReference>
<comment type="similarity">
    <text evidence="1">Belongs to the prefoldin subunit beta family.</text>
</comment>
<evidence type="ECO:0000256" key="1">
    <source>
        <dbReference type="ARBA" id="ARBA00008045"/>
    </source>
</evidence>
<dbReference type="InterPro" id="IPR002777">
    <property type="entry name" value="PFD_beta-like"/>
</dbReference>
<evidence type="ECO:0000313" key="4">
    <source>
        <dbReference type="EMBL" id="OBA28361.1"/>
    </source>
</evidence>
<protein>
    <recommendedName>
        <fullName evidence="6">Prefoldin beta-like protein</fullName>
    </recommendedName>
</protein>
<dbReference type="Proteomes" id="UP000092321">
    <property type="component" value="Unassembled WGS sequence"/>
</dbReference>
<reference evidence="5" key="1">
    <citation type="journal article" date="2016" name="Proc. Natl. Acad. Sci. U.S.A.">
        <title>Comparative genomics of biotechnologically important yeasts.</title>
        <authorList>
            <person name="Riley R."/>
            <person name="Haridas S."/>
            <person name="Wolfe K.H."/>
            <person name="Lopes M.R."/>
            <person name="Hittinger C.T."/>
            <person name="Goeker M."/>
            <person name="Salamov A.A."/>
            <person name="Wisecaver J.H."/>
            <person name="Long T.M."/>
            <person name="Calvey C.H."/>
            <person name="Aerts A.L."/>
            <person name="Barry K.W."/>
            <person name="Choi C."/>
            <person name="Clum A."/>
            <person name="Coughlan A.Y."/>
            <person name="Deshpande S."/>
            <person name="Douglass A.P."/>
            <person name="Hanson S.J."/>
            <person name="Klenk H.-P."/>
            <person name="LaButti K.M."/>
            <person name="Lapidus A."/>
            <person name="Lindquist E.A."/>
            <person name="Lipzen A.M."/>
            <person name="Meier-Kolthoff J.P."/>
            <person name="Ohm R.A."/>
            <person name="Otillar R.P."/>
            <person name="Pangilinan J.L."/>
            <person name="Peng Y."/>
            <person name="Rokas A."/>
            <person name="Rosa C.A."/>
            <person name="Scheuner C."/>
            <person name="Sibirny A.A."/>
            <person name="Slot J.C."/>
            <person name="Stielow J.B."/>
            <person name="Sun H."/>
            <person name="Kurtzman C.P."/>
            <person name="Blackwell M."/>
            <person name="Grigoriev I.V."/>
            <person name="Jeffries T.W."/>
        </authorList>
    </citation>
    <scope>NUCLEOTIDE SEQUENCE [LARGE SCALE GENOMIC DNA]</scope>
    <source>
        <strain evidence="5">NRRL Y-1626</strain>
    </source>
</reference>
<dbReference type="SUPFAM" id="SSF46579">
    <property type="entry name" value="Prefoldin"/>
    <property type="match status" value="1"/>
</dbReference>
<dbReference type="InterPro" id="IPR009053">
    <property type="entry name" value="Prefoldin"/>
</dbReference>
<evidence type="ECO:0000256" key="3">
    <source>
        <dbReference type="SAM" id="Coils"/>
    </source>
</evidence>
<evidence type="ECO:0000256" key="2">
    <source>
        <dbReference type="ARBA" id="ARBA00023186"/>
    </source>
</evidence>
<dbReference type="AlphaFoldDB" id="A0A1B7THZ3"/>
<evidence type="ECO:0008006" key="6">
    <source>
        <dbReference type="Google" id="ProtNLM"/>
    </source>
</evidence>
<dbReference type="GO" id="GO:0016272">
    <property type="term" value="C:prefoldin complex"/>
    <property type="evidence" value="ECO:0007669"/>
    <property type="project" value="InterPro"/>
</dbReference>
<feature type="coiled-coil region" evidence="3">
    <location>
        <begin position="79"/>
        <end position="106"/>
    </location>
</feature>
<keyword evidence="2" id="KW-0143">Chaperone</keyword>
<comment type="caution">
    <text evidence="4">The sequence shown here is derived from an EMBL/GenBank/DDBJ whole genome shotgun (WGS) entry which is preliminary data.</text>
</comment>
<accession>A0A1B7THZ3</accession>
<dbReference type="Pfam" id="PF01920">
    <property type="entry name" value="Prefoldin_2"/>
    <property type="match status" value="1"/>
</dbReference>
<dbReference type="OrthoDB" id="29646at2759"/>
<dbReference type="Gene3D" id="1.10.287.370">
    <property type="match status" value="1"/>
</dbReference>